<dbReference type="VEuPathDB" id="FungiDB:SCHCODRAFT_02519127"/>
<dbReference type="STRING" id="578458.D8QI59"/>
<reference evidence="2 3" key="1">
    <citation type="journal article" date="2010" name="Nat. Biotechnol.">
        <title>Genome sequence of the model mushroom Schizophyllum commune.</title>
        <authorList>
            <person name="Ohm R.A."/>
            <person name="de Jong J.F."/>
            <person name="Lugones L.G."/>
            <person name="Aerts A."/>
            <person name="Kothe E."/>
            <person name="Stajich J.E."/>
            <person name="de Vries R.P."/>
            <person name="Record E."/>
            <person name="Levasseur A."/>
            <person name="Baker S.E."/>
            <person name="Bartholomew K.A."/>
            <person name="Coutinho P.M."/>
            <person name="Erdmann S."/>
            <person name="Fowler T.J."/>
            <person name="Gathman A.C."/>
            <person name="Lombard V."/>
            <person name="Henrissat B."/>
            <person name="Knabe N."/>
            <person name="Kuees U."/>
            <person name="Lilly W.W."/>
            <person name="Lindquist E."/>
            <person name="Lucas S."/>
            <person name="Magnuson J.K."/>
            <person name="Piumi F."/>
            <person name="Raudaskoski M."/>
            <person name="Salamov A."/>
            <person name="Schmutz J."/>
            <person name="Schwarze F.W.M.R."/>
            <person name="vanKuyk P.A."/>
            <person name="Horton J.S."/>
            <person name="Grigoriev I.V."/>
            <person name="Woesten H.A.B."/>
        </authorList>
    </citation>
    <scope>NUCLEOTIDE SEQUENCE [LARGE SCALE GENOMIC DNA]</scope>
    <source>
        <strain evidence="3">H4-8 / FGSC 9210</strain>
    </source>
</reference>
<dbReference type="InParanoid" id="D8QI59"/>
<name>D8QI59_SCHCM</name>
<evidence type="ECO:0000256" key="1">
    <source>
        <dbReference type="SAM" id="MobiDB-lite"/>
    </source>
</evidence>
<dbReference type="PANTHER" id="PTHR11567">
    <property type="entry name" value="ACID PHOSPHATASE-RELATED"/>
    <property type="match status" value="1"/>
</dbReference>
<dbReference type="EMBL" id="GL377313">
    <property type="protein sequence ID" value="EFI92175.1"/>
    <property type="molecule type" value="Genomic_DNA"/>
</dbReference>
<dbReference type="HOGENOM" id="CLU_990971_0_0_1"/>
<sequence length="281" mass="31702">MSFYPRRPPPSPQRGKSEFEILKSAHKFLRPDEESDASKSWDDQLARKYYDSLYKEYALCDLKHYKSGNFALRWRTENEVLSGAGEETCGNTRCSHHDRPDSGVKLTPVELPFVYAEEGQTKSALVKVVLCRRCLDKLMYKHRKEKERALPPASESARQVKLEADDDSKGVLGKGKGKVLARNNRDSNNCLRLRATARVIAGGLHPLDMHTPPRTARIPKLDDIGTLGRGLLNQIGKSVPLLVGGEMDYTRALQRRPYAAARPPYLPGQTANKNHRAERRP</sequence>
<evidence type="ECO:0008006" key="4">
    <source>
        <dbReference type="Google" id="ProtNLM"/>
    </source>
</evidence>
<dbReference type="Proteomes" id="UP000007431">
    <property type="component" value="Unassembled WGS sequence"/>
</dbReference>
<gene>
    <name evidence="2" type="ORF">SCHCODRAFT_113588</name>
</gene>
<evidence type="ECO:0000313" key="3">
    <source>
        <dbReference type="Proteomes" id="UP000007431"/>
    </source>
</evidence>
<feature type="compositionally biased region" description="Basic and acidic residues" evidence="1">
    <location>
        <begin position="158"/>
        <end position="168"/>
    </location>
</feature>
<evidence type="ECO:0000313" key="2">
    <source>
        <dbReference type="EMBL" id="EFI92175.1"/>
    </source>
</evidence>
<dbReference type="AlphaFoldDB" id="D8QI59"/>
<feature type="non-terminal residue" evidence="2">
    <location>
        <position position="281"/>
    </location>
</feature>
<feature type="region of interest" description="Disordered" evidence="1">
    <location>
        <begin position="260"/>
        <end position="281"/>
    </location>
</feature>
<keyword evidence="3" id="KW-1185">Reference proteome</keyword>
<protein>
    <recommendedName>
        <fullName evidence="4">Protein FRA10AC1</fullName>
    </recommendedName>
</protein>
<dbReference type="eggNOG" id="KOG1297">
    <property type="taxonomic scope" value="Eukaryota"/>
</dbReference>
<dbReference type="InterPro" id="IPR050645">
    <property type="entry name" value="Histidine_acid_phosphatase"/>
</dbReference>
<feature type="region of interest" description="Disordered" evidence="1">
    <location>
        <begin position="146"/>
        <end position="168"/>
    </location>
</feature>
<accession>D8QI59</accession>
<dbReference type="GO" id="GO:0016791">
    <property type="term" value="F:phosphatase activity"/>
    <property type="evidence" value="ECO:0007669"/>
    <property type="project" value="TreeGrafter"/>
</dbReference>
<organism evidence="3">
    <name type="scientific">Schizophyllum commune (strain H4-8 / FGSC 9210)</name>
    <name type="common">Split gill fungus</name>
    <dbReference type="NCBI Taxonomy" id="578458"/>
    <lineage>
        <taxon>Eukaryota</taxon>
        <taxon>Fungi</taxon>
        <taxon>Dikarya</taxon>
        <taxon>Basidiomycota</taxon>
        <taxon>Agaricomycotina</taxon>
        <taxon>Agaricomycetes</taxon>
        <taxon>Agaricomycetidae</taxon>
        <taxon>Agaricales</taxon>
        <taxon>Schizophyllaceae</taxon>
        <taxon>Schizophyllum</taxon>
    </lineage>
</organism>
<dbReference type="InterPro" id="IPR019129">
    <property type="entry name" value="Folate-sensitive_fs_Fra10Ac1"/>
</dbReference>
<dbReference type="PANTHER" id="PTHR11567:SF25">
    <property type="entry name" value="PROTEIN FRA10AC1"/>
    <property type="match status" value="1"/>
</dbReference>
<dbReference type="Pfam" id="PF09725">
    <property type="entry name" value="Fra10Ac1"/>
    <property type="match status" value="1"/>
</dbReference>
<proteinExistence type="predicted"/>